<evidence type="ECO:0000313" key="3">
    <source>
        <dbReference type="Proteomes" id="UP000024635"/>
    </source>
</evidence>
<gene>
    <name evidence="2" type="primary">Acey_s0044.g985</name>
    <name evidence="2" type="ORF">Y032_0044g985</name>
</gene>
<evidence type="ECO:0000256" key="1">
    <source>
        <dbReference type="SAM" id="Phobius"/>
    </source>
</evidence>
<keyword evidence="1" id="KW-0472">Membrane</keyword>
<dbReference type="OrthoDB" id="10515307at2759"/>
<dbReference type="EMBL" id="JARK01001380">
    <property type="protein sequence ID" value="EYC13428.1"/>
    <property type="molecule type" value="Genomic_DNA"/>
</dbReference>
<comment type="caution">
    <text evidence="2">The sequence shown here is derived from an EMBL/GenBank/DDBJ whole genome shotgun (WGS) entry which is preliminary data.</text>
</comment>
<keyword evidence="3" id="KW-1185">Reference proteome</keyword>
<reference evidence="3" key="1">
    <citation type="journal article" date="2015" name="Nat. Genet.">
        <title>The genome and transcriptome of the zoonotic hookworm Ancylostoma ceylanicum identify infection-specific gene families.</title>
        <authorList>
            <person name="Schwarz E.M."/>
            <person name="Hu Y."/>
            <person name="Antoshechkin I."/>
            <person name="Miller M.M."/>
            <person name="Sternberg P.W."/>
            <person name="Aroian R.V."/>
        </authorList>
    </citation>
    <scope>NUCLEOTIDE SEQUENCE</scope>
    <source>
        <strain evidence="3">HY135</strain>
    </source>
</reference>
<organism evidence="2 3">
    <name type="scientific">Ancylostoma ceylanicum</name>
    <dbReference type="NCBI Taxonomy" id="53326"/>
    <lineage>
        <taxon>Eukaryota</taxon>
        <taxon>Metazoa</taxon>
        <taxon>Ecdysozoa</taxon>
        <taxon>Nematoda</taxon>
        <taxon>Chromadorea</taxon>
        <taxon>Rhabditida</taxon>
        <taxon>Rhabditina</taxon>
        <taxon>Rhabditomorpha</taxon>
        <taxon>Strongyloidea</taxon>
        <taxon>Ancylostomatidae</taxon>
        <taxon>Ancylostomatinae</taxon>
        <taxon>Ancylostoma</taxon>
    </lineage>
</organism>
<keyword evidence="1" id="KW-1133">Transmembrane helix</keyword>
<dbReference type="Proteomes" id="UP000024635">
    <property type="component" value="Unassembled WGS sequence"/>
</dbReference>
<accession>A0A016UFP3</accession>
<keyword evidence="1" id="KW-0812">Transmembrane</keyword>
<name>A0A016UFP3_9BILA</name>
<dbReference type="AlphaFoldDB" id="A0A016UFP3"/>
<sequence>MTKCTCFINVWPNGALSLNSVSDVLQTRLKSSCSTSVFLAHYLYSNTYTDSILKMNHRRRYLLGLNVTVFIIFTTLYGTLAFSPFFIGPEFRDSSFVTEEVNDEIAEICGRSKKSEEREYPWAVSIMLKVCKYNSSIFFLVHRP</sequence>
<feature type="transmembrane region" description="Helical" evidence="1">
    <location>
        <begin position="61"/>
        <end position="87"/>
    </location>
</feature>
<evidence type="ECO:0000313" key="2">
    <source>
        <dbReference type="EMBL" id="EYC13428.1"/>
    </source>
</evidence>
<proteinExistence type="predicted"/>
<protein>
    <submittedName>
        <fullName evidence="2">Uncharacterized protein</fullName>
    </submittedName>
</protein>